<dbReference type="PANTHER" id="PTHR12149:SF8">
    <property type="entry name" value="PROTEIN-RIBULOSAMINE 3-KINASE"/>
    <property type="match status" value="1"/>
</dbReference>
<reference evidence="3 4" key="1">
    <citation type="submission" date="2014-07" db="EMBL/GenBank/DDBJ databases">
        <title>Unique and conserved regions in Vibrio harveyi and related species in comparison with the shrimp pathogen Vibrio harveyi CAIM 1792.</title>
        <authorList>
            <person name="Espinoza-Valles I."/>
            <person name="Vora G."/>
            <person name="Leekitcharoenphon P."/>
            <person name="Ussery D."/>
            <person name="Hoj L."/>
            <person name="Gomez-Gil B."/>
        </authorList>
    </citation>
    <scope>NUCLEOTIDE SEQUENCE [LARGE SCALE GENOMIC DNA]</scope>
    <source>
        <strain evidence="4">CAIM 1854 / LMG 25443</strain>
    </source>
</reference>
<accession>A0A0C1VV15</accession>
<dbReference type="Proteomes" id="UP000031586">
    <property type="component" value="Unassembled WGS sequence"/>
</dbReference>
<comment type="similarity">
    <text evidence="1 2">Belongs to the fructosamine kinase family.</text>
</comment>
<dbReference type="SUPFAM" id="SSF56112">
    <property type="entry name" value="Protein kinase-like (PK-like)"/>
    <property type="match status" value="1"/>
</dbReference>
<dbReference type="Gene3D" id="3.30.200.20">
    <property type="entry name" value="Phosphorylase Kinase, domain 1"/>
    <property type="match status" value="1"/>
</dbReference>
<keyword evidence="2" id="KW-0808">Transferase</keyword>
<dbReference type="PATRIC" id="fig|1229493.5.peg.122"/>
<dbReference type="AlphaFoldDB" id="A0A0C1VV15"/>
<gene>
    <name evidence="3" type="ORF">H735_05295</name>
</gene>
<dbReference type="PIRSF" id="PIRSF006221">
    <property type="entry name" value="Ketosamine-3-kinase"/>
    <property type="match status" value="1"/>
</dbReference>
<dbReference type="GO" id="GO:0016301">
    <property type="term" value="F:kinase activity"/>
    <property type="evidence" value="ECO:0007669"/>
    <property type="project" value="UniProtKB-UniRule"/>
</dbReference>
<dbReference type="PANTHER" id="PTHR12149">
    <property type="entry name" value="FRUCTOSAMINE 3 KINASE-RELATED PROTEIN"/>
    <property type="match status" value="1"/>
</dbReference>
<evidence type="ECO:0000256" key="1">
    <source>
        <dbReference type="ARBA" id="ARBA00009460"/>
    </source>
</evidence>
<evidence type="ECO:0000313" key="4">
    <source>
        <dbReference type="Proteomes" id="UP000031586"/>
    </source>
</evidence>
<dbReference type="InterPro" id="IPR016477">
    <property type="entry name" value="Fructo-/Ketosamine-3-kinase"/>
</dbReference>
<comment type="caution">
    <text evidence="3">The sequence shown here is derived from an EMBL/GenBank/DDBJ whole genome shotgun (WGS) entry which is preliminary data.</text>
</comment>
<protein>
    <recommendedName>
        <fullName evidence="5">Fructosamine kinase</fullName>
    </recommendedName>
</protein>
<dbReference type="Gene3D" id="3.90.1200.10">
    <property type="match status" value="1"/>
</dbReference>
<dbReference type="RefSeq" id="WP_020197997.1">
    <property type="nucleotide sequence ID" value="NZ_BAOH01000182.1"/>
</dbReference>
<dbReference type="Pfam" id="PF03881">
    <property type="entry name" value="Fructosamin_kin"/>
    <property type="match status" value="1"/>
</dbReference>
<dbReference type="EMBL" id="JPRD01000011">
    <property type="protein sequence ID" value="KIF53803.1"/>
    <property type="molecule type" value="Genomic_DNA"/>
</dbReference>
<dbReference type="InterPro" id="IPR011009">
    <property type="entry name" value="Kinase-like_dom_sf"/>
</dbReference>
<proteinExistence type="inferred from homology"/>
<name>A0A0C1VV15_9VIBR</name>
<evidence type="ECO:0000256" key="2">
    <source>
        <dbReference type="PIRNR" id="PIRNR006221"/>
    </source>
</evidence>
<sequence>MWQAISQQLSDTLMFEYQITEKVKLSGGDISESYMINDGEQRYFVKLNDRDFLAKFEVEAESLHLLRETSTLFVPEVVLVGKTKTHSFIILNYLPTKPLEDASNSFKFGQQLARLHLWGEQKEFGFDSDNYIGSTLQPNQWHKKWCVFFAEQRIGWQLQLLKEKGVSLVDIDDFIDVVKQLLANHSPQPSLLHGDLWNGNVALTPAGPISFDPACYWGDRECDLAMTELFGGFQPDFYQGYESVAPLSVGYEERKDIYNLYHVLNHCNLFGGHYLEQVQSIIKKIISY</sequence>
<organism evidence="3 4">
    <name type="scientific">Vibrio owensii CAIM 1854 = LMG 25443</name>
    <dbReference type="NCBI Taxonomy" id="1229493"/>
    <lineage>
        <taxon>Bacteria</taxon>
        <taxon>Pseudomonadati</taxon>
        <taxon>Pseudomonadota</taxon>
        <taxon>Gammaproteobacteria</taxon>
        <taxon>Vibrionales</taxon>
        <taxon>Vibrionaceae</taxon>
        <taxon>Vibrio</taxon>
    </lineage>
</organism>
<evidence type="ECO:0008006" key="5">
    <source>
        <dbReference type="Google" id="ProtNLM"/>
    </source>
</evidence>
<keyword evidence="2" id="KW-0418">Kinase</keyword>
<evidence type="ECO:0000313" key="3">
    <source>
        <dbReference type="EMBL" id="KIF53803.1"/>
    </source>
</evidence>